<organism evidence="1 2">
    <name type="scientific">Triparma columacea</name>
    <dbReference type="NCBI Taxonomy" id="722753"/>
    <lineage>
        <taxon>Eukaryota</taxon>
        <taxon>Sar</taxon>
        <taxon>Stramenopiles</taxon>
        <taxon>Ochrophyta</taxon>
        <taxon>Bolidophyceae</taxon>
        <taxon>Parmales</taxon>
        <taxon>Triparmaceae</taxon>
        <taxon>Triparma</taxon>
    </lineage>
</organism>
<dbReference type="EMBL" id="BRYA01000238">
    <property type="protein sequence ID" value="GMI45176.1"/>
    <property type="molecule type" value="Genomic_DNA"/>
</dbReference>
<dbReference type="Proteomes" id="UP001165065">
    <property type="component" value="Unassembled WGS sequence"/>
</dbReference>
<evidence type="ECO:0000313" key="2">
    <source>
        <dbReference type="Proteomes" id="UP001165065"/>
    </source>
</evidence>
<protein>
    <submittedName>
        <fullName evidence="1">Uncharacterized protein</fullName>
    </submittedName>
</protein>
<name>A0A9W7LCY8_9STRA</name>
<gene>
    <name evidence="1" type="ORF">TrCOL_g10635</name>
</gene>
<sequence>MPHWPSKTVSTRLIKYISSVKISYNPFLPSPSDPKHSRGVREFESRLGAPRYKVSNPSLQITRDVHNRVWEGEGGNVKVTFVNGDVMELKGWKGKVGEIEDEVFRRAEDIEFDYEKQGKSVE</sequence>
<reference evidence="2" key="1">
    <citation type="journal article" date="2023" name="Commun. Biol.">
        <title>Genome analysis of Parmales, the sister group of diatoms, reveals the evolutionary specialization of diatoms from phago-mixotrophs to photoautotrophs.</title>
        <authorList>
            <person name="Ban H."/>
            <person name="Sato S."/>
            <person name="Yoshikawa S."/>
            <person name="Yamada K."/>
            <person name="Nakamura Y."/>
            <person name="Ichinomiya M."/>
            <person name="Sato N."/>
            <person name="Blanc-Mathieu R."/>
            <person name="Endo H."/>
            <person name="Kuwata A."/>
            <person name="Ogata H."/>
        </authorList>
    </citation>
    <scope>NUCLEOTIDE SEQUENCE [LARGE SCALE GENOMIC DNA]</scope>
</reference>
<comment type="caution">
    <text evidence="1">The sequence shown here is derived from an EMBL/GenBank/DDBJ whole genome shotgun (WGS) entry which is preliminary data.</text>
</comment>
<keyword evidence="2" id="KW-1185">Reference proteome</keyword>
<accession>A0A9W7LCY8</accession>
<proteinExistence type="predicted"/>
<dbReference type="OrthoDB" id="186565at2759"/>
<dbReference type="AlphaFoldDB" id="A0A9W7LCY8"/>
<dbReference type="Gene3D" id="3.40.30.10">
    <property type="entry name" value="Glutaredoxin"/>
    <property type="match status" value="1"/>
</dbReference>
<evidence type="ECO:0000313" key="1">
    <source>
        <dbReference type="EMBL" id="GMI45176.1"/>
    </source>
</evidence>